<reference evidence="2 3" key="1">
    <citation type="submission" date="2022-11" db="EMBL/GenBank/DDBJ databases">
        <title>Genome Sequencing of Nocardia sp. ON39_IFM12276 and assembly.</title>
        <authorList>
            <person name="Shimojima M."/>
            <person name="Toyokawa M."/>
            <person name="Uesaka K."/>
        </authorList>
    </citation>
    <scope>NUCLEOTIDE SEQUENCE [LARGE SCALE GENOMIC DNA]</scope>
    <source>
        <strain evidence="2 3">IFM 12276</strain>
    </source>
</reference>
<dbReference type="InterPro" id="IPR036514">
    <property type="entry name" value="SGNH_hydro_sf"/>
</dbReference>
<keyword evidence="3" id="KW-1185">Reference proteome</keyword>
<feature type="domain" description="SGNH hydrolase-type esterase" evidence="1">
    <location>
        <begin position="35"/>
        <end position="210"/>
    </location>
</feature>
<evidence type="ECO:0000259" key="1">
    <source>
        <dbReference type="Pfam" id="PF13472"/>
    </source>
</evidence>
<dbReference type="PANTHER" id="PTHR43784">
    <property type="entry name" value="GDSL-LIKE LIPASE/ACYLHYDROLASE, PUTATIVE (AFU_ORTHOLOGUE AFUA_2G00820)-RELATED"/>
    <property type="match status" value="1"/>
</dbReference>
<dbReference type="Gene3D" id="3.40.50.1110">
    <property type="entry name" value="SGNH hydrolase"/>
    <property type="match status" value="1"/>
</dbReference>
<dbReference type="RefSeq" id="WP_281874876.1">
    <property type="nucleotide sequence ID" value="NZ_AP026976.1"/>
</dbReference>
<accession>A0ABN6U916</accession>
<gene>
    <name evidence="2" type="ORF">IFM12276_47870</name>
</gene>
<sequence length="227" mass="24787">MSDNSIRTEANDPLLLPPAEQRRLLADAPWQRYAVLGDSIAQGVGDPSPGYEPVGWADRVASVLTAVRPGLAYLNTGRIGATSAQVLAEQLPAVLEFQPDLVHLSCGGNDLFLPGGDLAELRTNLDTLFATLTRTGAQVVTFTLADVWEVERMAPMRPMRERMAALNDMVRELAARYDALLLELWDHPLRLRPDLMSADLIHFSMSGHAVLASDMVRTLAGHVLAPR</sequence>
<evidence type="ECO:0000313" key="3">
    <source>
        <dbReference type="Proteomes" id="UP001317870"/>
    </source>
</evidence>
<dbReference type="GO" id="GO:0016787">
    <property type="term" value="F:hydrolase activity"/>
    <property type="evidence" value="ECO:0007669"/>
    <property type="project" value="UniProtKB-KW"/>
</dbReference>
<dbReference type="Pfam" id="PF13472">
    <property type="entry name" value="Lipase_GDSL_2"/>
    <property type="match status" value="1"/>
</dbReference>
<dbReference type="CDD" id="cd01832">
    <property type="entry name" value="SGNH_hydrolase_like_1"/>
    <property type="match status" value="1"/>
</dbReference>
<dbReference type="PANTHER" id="PTHR43784:SF2">
    <property type="entry name" value="GDSL-LIKE LIPASE_ACYLHYDROLASE, PUTATIVE (AFU_ORTHOLOGUE AFUA_2G00820)-RELATED"/>
    <property type="match status" value="1"/>
</dbReference>
<keyword evidence="2" id="KW-0378">Hydrolase</keyword>
<proteinExistence type="predicted"/>
<name>A0ABN6U916_9NOCA</name>
<dbReference type="InterPro" id="IPR013830">
    <property type="entry name" value="SGNH_hydro"/>
</dbReference>
<dbReference type="EMBL" id="AP026978">
    <property type="protein sequence ID" value="BDU01759.1"/>
    <property type="molecule type" value="Genomic_DNA"/>
</dbReference>
<organism evidence="2 3">
    <name type="scientific">Nocardia sputorum</name>
    <dbReference type="NCBI Taxonomy" id="2984338"/>
    <lineage>
        <taxon>Bacteria</taxon>
        <taxon>Bacillati</taxon>
        <taxon>Actinomycetota</taxon>
        <taxon>Actinomycetes</taxon>
        <taxon>Mycobacteriales</taxon>
        <taxon>Nocardiaceae</taxon>
        <taxon>Nocardia</taxon>
    </lineage>
</organism>
<dbReference type="SUPFAM" id="SSF52266">
    <property type="entry name" value="SGNH hydrolase"/>
    <property type="match status" value="1"/>
</dbReference>
<protein>
    <submittedName>
        <fullName evidence="2">SGNH hydrolase</fullName>
    </submittedName>
</protein>
<dbReference type="Proteomes" id="UP001317870">
    <property type="component" value="Chromosome"/>
</dbReference>
<evidence type="ECO:0000313" key="2">
    <source>
        <dbReference type="EMBL" id="BDU01759.1"/>
    </source>
</evidence>
<dbReference type="InterPro" id="IPR053140">
    <property type="entry name" value="GDSL_Rv0518-like"/>
</dbReference>